<keyword evidence="1" id="KW-1133">Transmembrane helix</keyword>
<keyword evidence="1" id="KW-0812">Transmembrane</keyword>
<dbReference type="Proteomes" id="UP000326244">
    <property type="component" value="Unassembled WGS sequence"/>
</dbReference>
<comment type="caution">
    <text evidence="2">The sequence shown here is derived from an EMBL/GenBank/DDBJ whole genome shotgun (WGS) entry which is preliminary data.</text>
</comment>
<evidence type="ECO:0000313" key="2">
    <source>
        <dbReference type="EMBL" id="KAA9409918.1"/>
    </source>
</evidence>
<proteinExistence type="predicted"/>
<dbReference type="AlphaFoldDB" id="A0A5J5LKD7"/>
<organism evidence="2 3">
    <name type="scientific">Haloarcula hispanica</name>
    <dbReference type="NCBI Taxonomy" id="51589"/>
    <lineage>
        <taxon>Archaea</taxon>
        <taxon>Methanobacteriati</taxon>
        <taxon>Methanobacteriota</taxon>
        <taxon>Stenosarchaea group</taxon>
        <taxon>Halobacteria</taxon>
        <taxon>Halobacteriales</taxon>
        <taxon>Haloarculaceae</taxon>
        <taxon>Haloarcula</taxon>
    </lineage>
</organism>
<evidence type="ECO:0000256" key="1">
    <source>
        <dbReference type="SAM" id="Phobius"/>
    </source>
</evidence>
<dbReference type="EMBL" id="RQWK01000001">
    <property type="protein sequence ID" value="KAA9409918.1"/>
    <property type="molecule type" value="Genomic_DNA"/>
</dbReference>
<name>A0A5J5LKD7_HALHI</name>
<evidence type="ECO:0000313" key="3">
    <source>
        <dbReference type="Proteomes" id="UP000326244"/>
    </source>
</evidence>
<reference evidence="2 3" key="1">
    <citation type="submission" date="2018-11" db="EMBL/GenBank/DDBJ databases">
        <title>Genomic analysis of Haloarcula hispanica CBA1121.</title>
        <authorList>
            <person name="Kim Y.B."/>
            <person name="Roh S.W."/>
        </authorList>
    </citation>
    <scope>NUCLEOTIDE SEQUENCE [LARGE SCALE GENOMIC DNA]</scope>
    <source>
        <strain evidence="2 3">CBA1121</strain>
    </source>
</reference>
<gene>
    <name evidence="2" type="ORF">EGO51_08905</name>
</gene>
<protein>
    <submittedName>
        <fullName evidence="2">Uncharacterized protein</fullName>
    </submittedName>
</protein>
<dbReference type="RefSeq" id="WP_129755198.1">
    <property type="nucleotide sequence ID" value="NZ_RQWK01000001.1"/>
</dbReference>
<accession>A0A5J5LKD7</accession>
<dbReference type="GeneID" id="42369593"/>
<keyword evidence="1" id="KW-0472">Membrane</keyword>
<sequence>MASIRGALRFSKDISVIMLLGVVYVLGLSVATLISASEERLPRIHAVSGEIRSRLRRPV</sequence>
<feature type="transmembrane region" description="Helical" evidence="1">
    <location>
        <begin position="14"/>
        <end position="34"/>
    </location>
</feature>